<dbReference type="PANTHER" id="PTHR43201:SF8">
    <property type="entry name" value="ACYL-COA SYNTHETASE FAMILY MEMBER 3"/>
    <property type="match status" value="1"/>
</dbReference>
<name>A0ABV1LSX1_9BURK</name>
<sequence length="451" mass="48900">MSEAASMIIDGVGDLTRRISDFGNSTPKYELLFQGYADLKLQPGSAVVILAPNSAEFLFHWIAILANGLVPCAIAPSTKSAFIQRLCDSLSISAVVGPQVDAARYQAKDSSRIGTFGAVVVQRVPPAYEAFDVLILTTGTSGSQTACVHSVDTLACNAGMTNRTLNIGAADRQLVVLPMYHSYGLITQSIGAMISGCELKIDGPPFNAKRYAEIIRDERITVSGITPTIARDLLEKDAVLPPLRSLSIGGDRMTRDEVGALLSKSFINELYVTYGLTEAGPRVSVLPAHKSLPETHDSVGLAFSGVETRIDAPNADGVGQLLVKTPSMCRRKVGGNISRQPVTDDGFLETGDLFTQDANGYLRYVARKSDVLIIKGEKINVRSVDQVARQHPDIEFSRTVEGEASSLVTLVWARDNKALDLDEIRKFMKASLRLHEVPDQLIQKQPDDFHK</sequence>
<evidence type="ECO:0000259" key="2">
    <source>
        <dbReference type="Pfam" id="PF00501"/>
    </source>
</evidence>
<feature type="domain" description="AMP-dependent synthetase/ligase" evidence="2">
    <location>
        <begin position="39"/>
        <end position="330"/>
    </location>
</feature>
<dbReference type="SUPFAM" id="SSF56801">
    <property type="entry name" value="Acetyl-CoA synthetase-like"/>
    <property type="match status" value="1"/>
</dbReference>
<dbReference type="CDD" id="cd04433">
    <property type="entry name" value="AFD_class_I"/>
    <property type="match status" value="1"/>
</dbReference>
<comment type="caution">
    <text evidence="3">The sequence shown here is derived from an EMBL/GenBank/DDBJ whole genome shotgun (WGS) entry which is preliminary data.</text>
</comment>
<evidence type="ECO:0000313" key="3">
    <source>
        <dbReference type="EMBL" id="MEQ5842432.1"/>
    </source>
</evidence>
<dbReference type="InterPro" id="IPR042099">
    <property type="entry name" value="ANL_N_sf"/>
</dbReference>
<dbReference type="PANTHER" id="PTHR43201">
    <property type="entry name" value="ACYL-COA SYNTHETASE"/>
    <property type="match status" value="1"/>
</dbReference>
<organism evidence="3 4">
    <name type="scientific">Paraburkholderia acidicola</name>
    <dbReference type="NCBI Taxonomy" id="1912599"/>
    <lineage>
        <taxon>Bacteria</taxon>
        <taxon>Pseudomonadati</taxon>
        <taxon>Pseudomonadota</taxon>
        <taxon>Betaproteobacteria</taxon>
        <taxon>Burkholderiales</taxon>
        <taxon>Burkholderiaceae</taxon>
        <taxon>Paraburkholderia</taxon>
    </lineage>
</organism>
<dbReference type="GO" id="GO:0016874">
    <property type="term" value="F:ligase activity"/>
    <property type="evidence" value="ECO:0007669"/>
    <property type="project" value="UniProtKB-KW"/>
</dbReference>
<keyword evidence="4" id="KW-1185">Reference proteome</keyword>
<dbReference type="RefSeq" id="WP_349544287.1">
    <property type="nucleotide sequence ID" value="NZ_JAOALG010000002.1"/>
</dbReference>
<dbReference type="Proteomes" id="UP001469089">
    <property type="component" value="Unassembled WGS sequence"/>
</dbReference>
<protein>
    <submittedName>
        <fullName evidence="3">Acyl--CoA ligase</fullName>
    </submittedName>
</protein>
<evidence type="ECO:0000256" key="1">
    <source>
        <dbReference type="ARBA" id="ARBA00006432"/>
    </source>
</evidence>
<accession>A0ABV1LSX1</accession>
<dbReference type="EMBL" id="JAOALG010000002">
    <property type="protein sequence ID" value="MEQ5842432.1"/>
    <property type="molecule type" value="Genomic_DNA"/>
</dbReference>
<dbReference type="InterPro" id="IPR000873">
    <property type="entry name" value="AMP-dep_synth/lig_dom"/>
</dbReference>
<dbReference type="InterPro" id="IPR045851">
    <property type="entry name" value="AMP-bd_C_sf"/>
</dbReference>
<keyword evidence="3" id="KW-0436">Ligase</keyword>
<reference evidence="3 4" key="1">
    <citation type="journal article" date="2024" name="Chem. Sci.">
        <title>Discovery of a lagriamide polyketide by integrated genome mining, isotopic labeling, and untargeted metabolomics.</title>
        <authorList>
            <person name="Fergusson C.H."/>
            <person name="Saulog J."/>
            <person name="Paulo B.S."/>
            <person name="Wilson D.M."/>
            <person name="Liu D.Y."/>
            <person name="Morehouse N.J."/>
            <person name="Waterworth S."/>
            <person name="Barkei J."/>
            <person name="Gray C.A."/>
            <person name="Kwan J.C."/>
            <person name="Eustaquio A.S."/>
            <person name="Linington R.G."/>
        </authorList>
    </citation>
    <scope>NUCLEOTIDE SEQUENCE [LARGE SCALE GENOMIC DNA]</scope>
    <source>
        <strain evidence="3 4">RL17-338-BIF-B</strain>
    </source>
</reference>
<proteinExistence type="inferred from homology"/>
<comment type="similarity">
    <text evidence="1">Belongs to the ATP-dependent AMP-binding enzyme family.</text>
</comment>
<evidence type="ECO:0000313" key="4">
    <source>
        <dbReference type="Proteomes" id="UP001469089"/>
    </source>
</evidence>
<dbReference type="Gene3D" id="3.30.300.30">
    <property type="match status" value="1"/>
</dbReference>
<gene>
    <name evidence="3" type="ORF">N0A02_23580</name>
</gene>
<dbReference type="Pfam" id="PF00501">
    <property type="entry name" value="AMP-binding"/>
    <property type="match status" value="1"/>
</dbReference>
<dbReference type="Gene3D" id="3.40.50.12780">
    <property type="entry name" value="N-terminal domain of ligase-like"/>
    <property type="match status" value="1"/>
</dbReference>